<evidence type="ECO:0000256" key="1">
    <source>
        <dbReference type="SAM" id="MobiDB-lite"/>
    </source>
</evidence>
<gene>
    <name evidence="3" type="ORF">SAMN02982989_0250</name>
</gene>
<feature type="region of interest" description="Disordered" evidence="1">
    <location>
        <begin position="61"/>
        <end position="138"/>
    </location>
</feature>
<evidence type="ECO:0008006" key="5">
    <source>
        <dbReference type="Google" id="ProtNLM"/>
    </source>
</evidence>
<evidence type="ECO:0000313" key="3">
    <source>
        <dbReference type="EMBL" id="SME95757.1"/>
    </source>
</evidence>
<name>A0A1X7CG32_9HYPH</name>
<feature type="chain" id="PRO_5013390131" description="Secreted protein" evidence="2">
    <location>
        <begin position="30"/>
        <end position="158"/>
    </location>
</feature>
<organism evidence="3 4">
    <name type="scientific">Xaviernesmea oryzae</name>
    <dbReference type="NCBI Taxonomy" id="464029"/>
    <lineage>
        <taxon>Bacteria</taxon>
        <taxon>Pseudomonadati</taxon>
        <taxon>Pseudomonadota</taxon>
        <taxon>Alphaproteobacteria</taxon>
        <taxon>Hyphomicrobiales</taxon>
        <taxon>Rhizobiaceae</taxon>
        <taxon>Rhizobium/Agrobacterium group</taxon>
        <taxon>Xaviernesmea</taxon>
    </lineage>
</organism>
<feature type="signal peptide" evidence="2">
    <location>
        <begin position="1"/>
        <end position="29"/>
    </location>
</feature>
<dbReference type="EMBL" id="FXAF01000001">
    <property type="protein sequence ID" value="SME95757.1"/>
    <property type="molecule type" value="Genomic_DNA"/>
</dbReference>
<dbReference type="Proteomes" id="UP000192903">
    <property type="component" value="Unassembled WGS sequence"/>
</dbReference>
<feature type="compositionally biased region" description="Low complexity" evidence="1">
    <location>
        <begin position="88"/>
        <end position="106"/>
    </location>
</feature>
<keyword evidence="2" id="KW-0732">Signal</keyword>
<reference evidence="4" key="1">
    <citation type="submission" date="2017-04" db="EMBL/GenBank/DDBJ databases">
        <authorList>
            <person name="Varghese N."/>
            <person name="Submissions S."/>
        </authorList>
    </citation>
    <scope>NUCLEOTIDE SEQUENCE [LARGE SCALE GENOMIC DNA]</scope>
    <source>
        <strain evidence="4">B4P</strain>
    </source>
</reference>
<dbReference type="AlphaFoldDB" id="A0A1X7CG32"/>
<sequence length="158" mass="17305">MTKRHKVANAATITCALLALLVIAVPARSEDKYGDQDRTFSFKDFLTTGPWGALLKMLTRSNTTVSGEREADQIREHQEQMRTQEAVRPSPSAPEAQPPAQSEARANAGDRVQERITTATGDRIVEPPNVGRAGDPNVDRLVDFGNELGNAVDRMPHD</sequence>
<accession>A0A1X7CG32</accession>
<feature type="compositionally biased region" description="Basic and acidic residues" evidence="1">
    <location>
        <begin position="67"/>
        <end position="82"/>
    </location>
</feature>
<proteinExistence type="predicted"/>
<keyword evidence="4" id="KW-1185">Reference proteome</keyword>
<evidence type="ECO:0000256" key="2">
    <source>
        <dbReference type="SAM" id="SignalP"/>
    </source>
</evidence>
<dbReference type="RefSeq" id="WP_085419578.1">
    <property type="nucleotide sequence ID" value="NZ_FXAF01000001.1"/>
</dbReference>
<protein>
    <recommendedName>
        <fullName evidence="5">Secreted protein</fullName>
    </recommendedName>
</protein>
<evidence type="ECO:0000313" key="4">
    <source>
        <dbReference type="Proteomes" id="UP000192903"/>
    </source>
</evidence>